<keyword evidence="3" id="KW-1185">Reference proteome</keyword>
<feature type="domain" description="ABC transporter" evidence="1">
    <location>
        <begin position="11"/>
        <end position="46"/>
    </location>
</feature>
<dbReference type="GO" id="GO:0005524">
    <property type="term" value="F:ATP binding"/>
    <property type="evidence" value="ECO:0007669"/>
    <property type="project" value="UniProtKB-KW"/>
</dbReference>
<keyword evidence="2" id="KW-0067">ATP-binding</keyword>
<keyword evidence="2" id="KW-0547">Nucleotide-binding</keyword>
<dbReference type="SUPFAM" id="SSF52540">
    <property type="entry name" value="P-loop containing nucleoside triphosphate hydrolases"/>
    <property type="match status" value="1"/>
</dbReference>
<protein>
    <submittedName>
        <fullName evidence="2">ATP-binding cassette domain-containing protein</fullName>
    </submittedName>
</protein>
<dbReference type="RefSeq" id="WP_115482200.1">
    <property type="nucleotide sequence ID" value="NZ_QRCT01000032.1"/>
</dbReference>
<name>A0A371AUK7_9FIRM</name>
<proteinExistence type="predicted"/>
<dbReference type="Pfam" id="PF00005">
    <property type="entry name" value="ABC_tran"/>
    <property type="match status" value="1"/>
</dbReference>
<gene>
    <name evidence="2" type="ORF">DWV06_10745</name>
</gene>
<evidence type="ECO:0000259" key="1">
    <source>
        <dbReference type="Pfam" id="PF00005"/>
    </source>
</evidence>
<evidence type="ECO:0000313" key="3">
    <source>
        <dbReference type="Proteomes" id="UP000255036"/>
    </source>
</evidence>
<reference evidence="2 3" key="1">
    <citation type="submission" date="2018-07" db="EMBL/GenBank/DDBJ databases">
        <title>Anaerosacharophilus polymeroproducens gen. nov. sp. nov., an anaerobic bacterium isolated from salt field.</title>
        <authorList>
            <person name="Kim W."/>
            <person name="Yang S.-H."/>
            <person name="Oh J."/>
            <person name="Lee J.-H."/>
            <person name="Kwon K.K."/>
        </authorList>
    </citation>
    <scope>NUCLEOTIDE SEQUENCE [LARGE SCALE GENOMIC DNA]</scope>
    <source>
        <strain evidence="2 3">MCWD5</strain>
    </source>
</reference>
<sequence length="51" mass="5708">MYRTSSFEALTEISEDGESLSSGQIKLISFARALYGNYKIILLDEISSNMD</sequence>
<dbReference type="Gene3D" id="3.40.50.300">
    <property type="entry name" value="P-loop containing nucleotide triphosphate hydrolases"/>
    <property type="match status" value="1"/>
</dbReference>
<dbReference type="InterPro" id="IPR003439">
    <property type="entry name" value="ABC_transporter-like_ATP-bd"/>
</dbReference>
<comment type="caution">
    <text evidence="2">The sequence shown here is derived from an EMBL/GenBank/DDBJ whole genome shotgun (WGS) entry which is preliminary data.</text>
</comment>
<organism evidence="2 3">
    <name type="scientific">Anaerosacchariphilus polymeriproducens</name>
    <dbReference type="NCBI Taxonomy" id="1812858"/>
    <lineage>
        <taxon>Bacteria</taxon>
        <taxon>Bacillati</taxon>
        <taxon>Bacillota</taxon>
        <taxon>Clostridia</taxon>
        <taxon>Lachnospirales</taxon>
        <taxon>Lachnospiraceae</taxon>
        <taxon>Anaerosacchariphilus</taxon>
    </lineage>
</organism>
<evidence type="ECO:0000313" key="2">
    <source>
        <dbReference type="EMBL" id="RDU23256.1"/>
    </source>
</evidence>
<dbReference type="AlphaFoldDB" id="A0A371AUK7"/>
<dbReference type="Proteomes" id="UP000255036">
    <property type="component" value="Unassembled WGS sequence"/>
</dbReference>
<dbReference type="InterPro" id="IPR027417">
    <property type="entry name" value="P-loop_NTPase"/>
</dbReference>
<accession>A0A371AUK7</accession>
<dbReference type="EMBL" id="QRCT01000032">
    <property type="protein sequence ID" value="RDU23256.1"/>
    <property type="molecule type" value="Genomic_DNA"/>
</dbReference>
<dbReference type="OrthoDB" id="9785080at2"/>
<dbReference type="GO" id="GO:0016887">
    <property type="term" value="F:ATP hydrolysis activity"/>
    <property type="evidence" value="ECO:0007669"/>
    <property type="project" value="InterPro"/>
</dbReference>